<feature type="region of interest" description="Disordered" evidence="1">
    <location>
        <begin position="839"/>
        <end position="865"/>
    </location>
</feature>
<organism evidence="2 3">
    <name type="scientific">Leucosporidium creatinivorum</name>
    <dbReference type="NCBI Taxonomy" id="106004"/>
    <lineage>
        <taxon>Eukaryota</taxon>
        <taxon>Fungi</taxon>
        <taxon>Dikarya</taxon>
        <taxon>Basidiomycota</taxon>
        <taxon>Pucciniomycotina</taxon>
        <taxon>Microbotryomycetes</taxon>
        <taxon>Leucosporidiales</taxon>
        <taxon>Leucosporidium</taxon>
    </lineage>
</organism>
<dbReference type="GO" id="GO:0005634">
    <property type="term" value="C:nucleus"/>
    <property type="evidence" value="ECO:0007669"/>
    <property type="project" value="InterPro"/>
</dbReference>
<feature type="region of interest" description="Disordered" evidence="1">
    <location>
        <begin position="1"/>
        <end position="206"/>
    </location>
</feature>
<keyword evidence="3" id="KW-1185">Reference proteome</keyword>
<dbReference type="OrthoDB" id="2536795at2759"/>
<feature type="compositionally biased region" description="Polar residues" evidence="1">
    <location>
        <begin position="530"/>
        <end position="543"/>
    </location>
</feature>
<evidence type="ECO:0008006" key="4">
    <source>
        <dbReference type="Google" id="ProtNLM"/>
    </source>
</evidence>
<feature type="region of interest" description="Disordered" evidence="1">
    <location>
        <begin position="630"/>
        <end position="652"/>
    </location>
</feature>
<gene>
    <name evidence="2" type="ORF">BCR35DRAFT_300342</name>
</gene>
<evidence type="ECO:0000313" key="3">
    <source>
        <dbReference type="Proteomes" id="UP000193467"/>
    </source>
</evidence>
<feature type="compositionally biased region" description="Polar residues" evidence="1">
    <location>
        <begin position="109"/>
        <end position="120"/>
    </location>
</feature>
<reference evidence="2 3" key="1">
    <citation type="submission" date="2016-07" db="EMBL/GenBank/DDBJ databases">
        <title>Pervasive Adenine N6-methylation of Active Genes in Fungi.</title>
        <authorList>
            <consortium name="DOE Joint Genome Institute"/>
            <person name="Mondo S.J."/>
            <person name="Dannebaum R.O."/>
            <person name="Kuo R.C."/>
            <person name="Labutti K."/>
            <person name="Haridas S."/>
            <person name="Kuo A."/>
            <person name="Salamov A."/>
            <person name="Ahrendt S.R."/>
            <person name="Lipzen A."/>
            <person name="Sullivan W."/>
            <person name="Andreopoulos W.B."/>
            <person name="Clum A."/>
            <person name="Lindquist E."/>
            <person name="Daum C."/>
            <person name="Ramamoorthy G.K."/>
            <person name="Gryganskyi A."/>
            <person name="Culley D."/>
            <person name="Magnuson J.K."/>
            <person name="James T.Y."/>
            <person name="O'Malley M.A."/>
            <person name="Stajich J.E."/>
            <person name="Spatafora J.W."/>
            <person name="Visel A."/>
            <person name="Grigoriev I.V."/>
        </authorList>
    </citation>
    <scope>NUCLEOTIDE SEQUENCE [LARGE SCALE GENOMIC DNA]</scope>
    <source>
        <strain evidence="2 3">62-1032</strain>
    </source>
</reference>
<feature type="compositionally biased region" description="Basic and acidic residues" evidence="1">
    <location>
        <begin position="364"/>
        <end position="379"/>
    </location>
</feature>
<feature type="compositionally biased region" description="Low complexity" evidence="1">
    <location>
        <begin position="549"/>
        <end position="563"/>
    </location>
</feature>
<proteinExistence type="predicted"/>
<feature type="compositionally biased region" description="Pro residues" evidence="1">
    <location>
        <begin position="289"/>
        <end position="304"/>
    </location>
</feature>
<feature type="compositionally biased region" description="Low complexity" evidence="1">
    <location>
        <begin position="512"/>
        <end position="529"/>
    </location>
</feature>
<feature type="compositionally biased region" description="Polar residues" evidence="1">
    <location>
        <begin position="633"/>
        <end position="647"/>
    </location>
</feature>
<dbReference type="GO" id="GO:0005737">
    <property type="term" value="C:cytoplasm"/>
    <property type="evidence" value="ECO:0007669"/>
    <property type="project" value="InterPro"/>
</dbReference>
<dbReference type="GO" id="GO:0006355">
    <property type="term" value="P:regulation of DNA-templated transcription"/>
    <property type="evidence" value="ECO:0007669"/>
    <property type="project" value="InterPro"/>
</dbReference>
<feature type="compositionally biased region" description="Low complexity" evidence="1">
    <location>
        <begin position="597"/>
        <end position="609"/>
    </location>
</feature>
<dbReference type="STRING" id="106004.A0A1Y2G1J5"/>
<feature type="compositionally biased region" description="Polar residues" evidence="1">
    <location>
        <begin position="346"/>
        <end position="358"/>
    </location>
</feature>
<dbReference type="Proteomes" id="UP000193467">
    <property type="component" value="Unassembled WGS sequence"/>
</dbReference>
<accession>A0A1Y2G1J5</accession>
<protein>
    <recommendedName>
        <fullName evidence="4">Frequency clock protein</fullName>
    </recommendedName>
</protein>
<dbReference type="AlphaFoldDB" id="A0A1Y2G1J5"/>
<feature type="region of interest" description="Disordered" evidence="1">
    <location>
        <begin position="277"/>
        <end position="393"/>
    </location>
</feature>
<feature type="compositionally biased region" description="Low complexity" evidence="1">
    <location>
        <begin position="839"/>
        <end position="856"/>
    </location>
</feature>
<dbReference type="Pfam" id="PF09421">
    <property type="entry name" value="FRQ"/>
    <property type="match status" value="2"/>
</dbReference>
<evidence type="ECO:0000313" key="2">
    <source>
        <dbReference type="EMBL" id="ORY89832.1"/>
    </source>
</evidence>
<dbReference type="EMBL" id="MCGR01000005">
    <property type="protein sequence ID" value="ORY89832.1"/>
    <property type="molecule type" value="Genomic_DNA"/>
</dbReference>
<feature type="region of interest" description="Disordered" evidence="1">
    <location>
        <begin position="492"/>
        <end position="615"/>
    </location>
</feature>
<evidence type="ECO:0000256" key="1">
    <source>
        <dbReference type="SAM" id="MobiDB-lite"/>
    </source>
</evidence>
<dbReference type="InParanoid" id="A0A1Y2G1J5"/>
<name>A0A1Y2G1J5_9BASI</name>
<sequence>MDSAPSAARRRRSDGDPSLPRAEVPSSTPAELNRLDRASTYPPGPSRLRETAVCPPLSPVGPPIPLRRPSATPSIVYSPWDVRLSPIDFSDKGKQRADDDETPADSLSPVATGSIPSSAVSPRDLSDDPPIRIRRIGALGISVASDSEDGDISADPSSIATRSRKRRRGEKVDRDGSSMSSDELKEGDEESTRASSRGMKSKRRLKGVTEVQFRSIVDDLTLENQALKAQLRQYEVGQLPEEVKKERVLEVRYFDGLPRARKEELSDMLARYVQRLRPSSTTSADSLLAPPPPPRSPNDSPPHLLPRSIHTILRSPSTSPPLPTVPDRPVPRQRRKRDERELLAGPSNSGVEPQSLTGTGSGLRVEDSGRKSKRARLEPTPKASTAAHLDAKDEPRAKELIAVLEKFFEDSIDLPMGAPPSRQPSLASQNGTNEAYLGHLLENDDLSGGWTFLNLVCTMAQIHRFNVTLPFVRSAVMSYSSKLEISADGTKIRWVGPSPQDSSAHRRKQDSARPSLSRSSSSTRSVSTSGDFTTSSSESVTRMSGSGQGSAEASTAATSVSVAPHPSEILHKTRPAPTAVQSLSGHASAPRGGVIETTSSTPSLLPDSSKASAQEEPWAHRYIPCPYRCRDQQLASPPTPNETSSTEKAPGPTGTLIFYADAGFCSDFSKIQSSVSMFPVRPSPVELLGLSSSEVTQDGDADPSPPALLITSLDSVDDLAIIYGAQEAVKPAPSPSSAMAPISQVEKDQELDRFRTATGMTDTTMADLFMMDISTRLSSSPLDTSEVGSQRKAESAFDSTDLAAFPAKQSRVQQSIISSTTVYGSPRVTPRRPILLHALSSDDGTLSSESSASSDSPRSRRLVQVGPPSPDYLLSLSLPFFSWAPRETGTAYRWNGGDNSFSKLDSTGDDGARTRVGATQTEGKMEGRFSPDSVNAGDRDMSVAPASSEDFAPIDLDATFVVA</sequence>
<feature type="region of interest" description="Disordered" evidence="1">
    <location>
        <begin position="896"/>
        <end position="946"/>
    </location>
</feature>
<feature type="compositionally biased region" description="Pro residues" evidence="1">
    <location>
        <begin position="56"/>
        <end position="66"/>
    </location>
</feature>
<dbReference type="InterPro" id="IPR018554">
    <property type="entry name" value="FRQ"/>
</dbReference>
<feature type="compositionally biased region" description="Pro residues" evidence="1">
    <location>
        <begin position="318"/>
        <end position="328"/>
    </location>
</feature>
<comment type="caution">
    <text evidence="2">The sequence shown here is derived from an EMBL/GenBank/DDBJ whole genome shotgun (WGS) entry which is preliminary data.</text>
</comment>
<dbReference type="GO" id="GO:0007623">
    <property type="term" value="P:circadian rhythm"/>
    <property type="evidence" value="ECO:0007669"/>
    <property type="project" value="InterPro"/>
</dbReference>